<evidence type="ECO:0000313" key="1">
    <source>
        <dbReference type="EMBL" id="KAL1504280.1"/>
    </source>
</evidence>
<sequence length="548" mass="58995">MLRGERWCVLHGLAAGHWAPSGWEWSAEATARCRFHQYTASEARAALAGLHVLFIGNSVQRRAMYALAQLLDGTNATRRASLPVRARGRRALLRDLHPRTRLRTQEGDQIFDSLKSYHGFQHLRLRADGATRSWTPLVASEYCGVAPELFETGTVEWRGSTAGAAAAREGEWLSDPKAGLDNWGFTLRLSNLSAAAHQLFRRRGGGWSWSRRESDRVRLALAHAGVSLGRHALDGARPAANEEEAAAKGGVVTLRAVPELCAHARCQAASFAQWLVQLEAALRRLGVGEVRTKVSCIAGCRAGPMECAPGLHDPRVPDDEIGLSFLFDSSGLGRSVADVIRSWGTSPGLVGASADVVVLAPAKPGFAWVEQILLAIRSRAAAYARGRAAAKGTSRGASAVGDVQQEALAGSGKAEQSVPSSTRRHPPMWVFREFTHVNPNAMDGYGNRYDSELAAVVMRRLTSAGVLTVPAYRPTADGVKTGALRHEPTRGIHFTDTGRTLIAQMQTKETAEMATRETGDCGDIASTTCLDAPHGVKRVRVAALCRSP</sequence>
<name>A0AB34ITI3_PRYPA</name>
<accession>A0AB34ITI3</accession>
<gene>
    <name evidence="1" type="ORF">AB1Y20_010689</name>
</gene>
<proteinExistence type="predicted"/>
<dbReference type="CDD" id="cd02980">
    <property type="entry name" value="TRX_Fd_family"/>
    <property type="match status" value="1"/>
</dbReference>
<reference evidence="1 2" key="1">
    <citation type="journal article" date="2024" name="Science">
        <title>Giant polyketide synthase enzymes in the biosynthesis of giant marine polyether toxins.</title>
        <authorList>
            <person name="Fallon T.R."/>
            <person name="Shende V.V."/>
            <person name="Wierzbicki I.H."/>
            <person name="Pendleton A.L."/>
            <person name="Watervoot N.F."/>
            <person name="Auber R.P."/>
            <person name="Gonzalez D.J."/>
            <person name="Wisecaver J.H."/>
            <person name="Moore B.S."/>
        </authorList>
    </citation>
    <scope>NUCLEOTIDE SEQUENCE [LARGE SCALE GENOMIC DNA]</scope>
    <source>
        <strain evidence="1 2">12B1</strain>
    </source>
</reference>
<dbReference type="EMBL" id="JBGBPQ010000020">
    <property type="protein sequence ID" value="KAL1504280.1"/>
    <property type="molecule type" value="Genomic_DNA"/>
</dbReference>
<dbReference type="AlphaFoldDB" id="A0AB34ITI3"/>
<dbReference type="Proteomes" id="UP001515480">
    <property type="component" value="Unassembled WGS sequence"/>
</dbReference>
<keyword evidence="2" id="KW-1185">Reference proteome</keyword>
<organism evidence="1 2">
    <name type="scientific">Prymnesium parvum</name>
    <name type="common">Toxic golden alga</name>
    <dbReference type="NCBI Taxonomy" id="97485"/>
    <lineage>
        <taxon>Eukaryota</taxon>
        <taxon>Haptista</taxon>
        <taxon>Haptophyta</taxon>
        <taxon>Prymnesiophyceae</taxon>
        <taxon>Prymnesiales</taxon>
        <taxon>Prymnesiaceae</taxon>
        <taxon>Prymnesium</taxon>
    </lineage>
</organism>
<comment type="caution">
    <text evidence="1">The sequence shown here is derived from an EMBL/GenBank/DDBJ whole genome shotgun (WGS) entry which is preliminary data.</text>
</comment>
<evidence type="ECO:0000313" key="2">
    <source>
        <dbReference type="Proteomes" id="UP001515480"/>
    </source>
</evidence>
<protein>
    <submittedName>
        <fullName evidence="1">Uncharacterized protein</fullName>
    </submittedName>
</protein>